<reference evidence="4 5" key="1">
    <citation type="journal article" date="2013" name="Genome Biol.">
        <title>Genome of Acanthamoeba castellanii highlights extensive lateral gene transfer and early evolution of tyrosine kinase signaling.</title>
        <authorList>
            <person name="Clarke M."/>
            <person name="Lohan A.J."/>
            <person name="Liu B."/>
            <person name="Lagkouvardos I."/>
            <person name="Roy S."/>
            <person name="Zafar N."/>
            <person name="Bertelli C."/>
            <person name="Schilde C."/>
            <person name="Kianianmomeni A."/>
            <person name="Burglin T.R."/>
            <person name="Frech C."/>
            <person name="Turcotte B."/>
            <person name="Kopec K.O."/>
            <person name="Synnott J.M."/>
            <person name="Choo C."/>
            <person name="Paponov I."/>
            <person name="Finkler A."/>
            <person name="Soon Heng Tan C."/>
            <person name="Hutchins A.P."/>
            <person name="Weinmeier T."/>
            <person name="Rattei T."/>
            <person name="Chu J.S."/>
            <person name="Gimenez G."/>
            <person name="Irimia M."/>
            <person name="Rigden D.J."/>
            <person name="Fitzpatrick D.A."/>
            <person name="Lorenzo-Morales J."/>
            <person name="Bateman A."/>
            <person name="Chiu C.H."/>
            <person name="Tang P."/>
            <person name="Hegemann P."/>
            <person name="Fromm H."/>
            <person name="Raoult D."/>
            <person name="Greub G."/>
            <person name="Miranda-Saavedra D."/>
            <person name="Chen N."/>
            <person name="Nash P."/>
            <person name="Ginger M.L."/>
            <person name="Horn M."/>
            <person name="Schaap P."/>
            <person name="Caler L."/>
            <person name="Loftus B."/>
        </authorList>
    </citation>
    <scope>NUCLEOTIDE SEQUENCE [LARGE SCALE GENOMIC DNA]</scope>
    <source>
        <strain evidence="4 5">Neff</strain>
    </source>
</reference>
<sequence length="409" mass="43512">MEDYDEHNIEVALVDKELMHIVFGFLDFTDLSSVSAVCRRWQVLARADEVMRVLVQGRVLSMGTADHTGLGYAPAESSEPNRWRMITRLARETIVQVATTPEIYDKHHTLAVTENGAVYAFGDTTDDKLGFQHGSNPCYAPQIVAALADEKIVKRGTVDQRNCFHLGGNGRLGERQAERGENDFSSRMEPAEVTRIGGDESVRPFIVDLWCGKAVTLLLDRDGLIRGSLGREASGDGGGPMPVAFPPGVRIKSAAYGGGHGLAITTDGQVYSWGTGSALGHGAPGELDGPNPPRLIEALAHAKVAQVACGPLHSLVLTEDNVLYSFGYSQGGILGHSERPDDSAVPQVVDAVAGLGTITAISAASGQSVVLFESGRVLGFGEFKGELKKESWLVPRSVCAGAGGVFLLC</sequence>
<dbReference type="SUPFAM" id="SSF50985">
    <property type="entry name" value="RCC1/BLIP-II"/>
    <property type="match status" value="1"/>
</dbReference>
<evidence type="ECO:0000313" key="4">
    <source>
        <dbReference type="EMBL" id="ELR18041.1"/>
    </source>
</evidence>
<dbReference type="AlphaFoldDB" id="L8H108"/>
<dbReference type="VEuPathDB" id="AmoebaDB:ACA1_083910"/>
<dbReference type="RefSeq" id="XP_004340060.1">
    <property type="nucleotide sequence ID" value="XM_004340012.1"/>
</dbReference>
<accession>L8H108</accession>
<dbReference type="Gene3D" id="2.130.10.30">
    <property type="entry name" value="Regulator of chromosome condensation 1/beta-lactamase-inhibitor protein II"/>
    <property type="match status" value="2"/>
</dbReference>
<feature type="repeat" description="RCC1" evidence="2">
    <location>
        <begin position="268"/>
        <end position="320"/>
    </location>
</feature>
<dbReference type="Pfam" id="PF12937">
    <property type="entry name" value="F-box-like"/>
    <property type="match status" value="1"/>
</dbReference>
<dbReference type="EMBL" id="KB007962">
    <property type="protein sequence ID" value="ELR18041.1"/>
    <property type="molecule type" value="Genomic_DNA"/>
</dbReference>
<dbReference type="PANTHER" id="PTHR22870">
    <property type="entry name" value="REGULATOR OF CHROMOSOME CONDENSATION"/>
    <property type="match status" value="1"/>
</dbReference>
<evidence type="ECO:0000313" key="5">
    <source>
        <dbReference type="Proteomes" id="UP000011083"/>
    </source>
</evidence>
<dbReference type="CDD" id="cd09917">
    <property type="entry name" value="F-box_SF"/>
    <property type="match status" value="1"/>
</dbReference>
<evidence type="ECO:0000259" key="3">
    <source>
        <dbReference type="PROSITE" id="PS50181"/>
    </source>
</evidence>
<dbReference type="KEGG" id="acan:ACA1_083910"/>
<dbReference type="InterPro" id="IPR001810">
    <property type="entry name" value="F-box_dom"/>
</dbReference>
<dbReference type="InterPro" id="IPR009091">
    <property type="entry name" value="RCC1/BLIP-II"/>
</dbReference>
<dbReference type="PROSITE" id="PS00626">
    <property type="entry name" value="RCC1_2"/>
    <property type="match status" value="1"/>
</dbReference>
<dbReference type="Pfam" id="PF00415">
    <property type="entry name" value="RCC1"/>
    <property type="match status" value="1"/>
</dbReference>
<keyword evidence="5" id="KW-1185">Reference proteome</keyword>
<dbReference type="InterPro" id="IPR051210">
    <property type="entry name" value="Ub_ligase/GEF_domain"/>
</dbReference>
<dbReference type="STRING" id="1257118.L8H108"/>
<dbReference type="InterPro" id="IPR000408">
    <property type="entry name" value="Reg_chr_condens"/>
</dbReference>
<keyword evidence="1" id="KW-0677">Repeat</keyword>
<dbReference type="GeneID" id="14918790"/>
<organism evidence="4 5">
    <name type="scientific">Acanthamoeba castellanii (strain ATCC 30010 / Neff)</name>
    <dbReference type="NCBI Taxonomy" id="1257118"/>
    <lineage>
        <taxon>Eukaryota</taxon>
        <taxon>Amoebozoa</taxon>
        <taxon>Discosea</taxon>
        <taxon>Longamoebia</taxon>
        <taxon>Centramoebida</taxon>
        <taxon>Acanthamoebidae</taxon>
        <taxon>Acanthamoeba</taxon>
    </lineage>
</organism>
<dbReference type="PROSITE" id="PS50181">
    <property type="entry name" value="FBOX"/>
    <property type="match status" value="1"/>
</dbReference>
<evidence type="ECO:0000256" key="1">
    <source>
        <dbReference type="ARBA" id="ARBA00022737"/>
    </source>
</evidence>
<evidence type="ECO:0000256" key="2">
    <source>
        <dbReference type="PROSITE-ProRule" id="PRU00235"/>
    </source>
</evidence>
<dbReference type="Proteomes" id="UP000011083">
    <property type="component" value="Unassembled WGS sequence"/>
</dbReference>
<name>L8H108_ACACF</name>
<dbReference type="OrthoDB" id="8068875at2759"/>
<gene>
    <name evidence="4" type="ORF">ACA1_083910</name>
</gene>
<feature type="domain" description="F-box" evidence="3">
    <location>
        <begin position="8"/>
        <end position="54"/>
    </location>
</feature>
<dbReference type="PROSITE" id="PS50012">
    <property type="entry name" value="RCC1_3"/>
    <property type="match status" value="2"/>
</dbReference>
<feature type="repeat" description="RCC1" evidence="2">
    <location>
        <begin position="321"/>
        <end position="374"/>
    </location>
</feature>
<proteinExistence type="predicted"/>
<dbReference type="PANTHER" id="PTHR22870:SF408">
    <property type="entry name" value="OS09G0560450 PROTEIN"/>
    <property type="match status" value="1"/>
</dbReference>
<protein>
    <submittedName>
        <fullName evidence="4">Fbox domain containing protein</fullName>
    </submittedName>
</protein>